<keyword evidence="1" id="KW-0233">DNA recombination</keyword>
<accession>A0A1H5WVJ3</accession>
<gene>
    <name evidence="2" type="ORF">SAMN05444390_1011181</name>
</gene>
<evidence type="ECO:0000256" key="1">
    <source>
        <dbReference type="ARBA" id="ARBA00023172"/>
    </source>
</evidence>
<dbReference type="OrthoDB" id="8768428at2"/>
<evidence type="ECO:0008006" key="4">
    <source>
        <dbReference type="Google" id="ProtNLM"/>
    </source>
</evidence>
<organism evidence="2 3">
    <name type="scientific">Marinobacterium lutimaris</name>
    <dbReference type="NCBI Taxonomy" id="568106"/>
    <lineage>
        <taxon>Bacteria</taxon>
        <taxon>Pseudomonadati</taxon>
        <taxon>Pseudomonadota</taxon>
        <taxon>Gammaproteobacteria</taxon>
        <taxon>Oceanospirillales</taxon>
        <taxon>Oceanospirillaceae</taxon>
        <taxon>Marinobacterium</taxon>
    </lineage>
</organism>
<reference evidence="2 3" key="1">
    <citation type="submission" date="2016-10" db="EMBL/GenBank/DDBJ databases">
        <authorList>
            <person name="de Groot N.N."/>
        </authorList>
    </citation>
    <scope>NUCLEOTIDE SEQUENCE [LARGE SCALE GENOMIC DNA]</scope>
    <source>
        <strain evidence="2 3">DSM 22012</strain>
    </source>
</reference>
<sequence length="624" mass="71544">MDEALKVDGFSEDVAVSFDTEGNPYSYYSEDKWVLWSIDFTASFTMLSGKFKSSAKEIVFQVINDINLKSKKSAIENLLSGASIFEHCIKGCGGDDYGFIDNDRNYRLFLQEAKNRKLKYKTWKNHLIFFSHAQKAGFIKRSIDNFEKLSIYLAPNGDAVSQAVCLPEKIASAYYKNAIELVERLHPFRHEISEAYNEFTNEYKDIIETNRYSSNLTRRKYAIKKIKNSLKGLDVDFDYGGYWLSKLRGACYIVIAAFTGCRDGEIKSFGLDSYQEKKYAGITVSVLNGIHTKPNVGGVERKTSWVTVAITKKAIELLWDAFKFAREGWKCKINAIRHRDERNKYLRDVNSLFLTLPYLGGYKPRAGKQSMSGSLKTFVYSVGYRASFDDVKEFDLLNPTRRGDLKVGDILEVHPHCFRRTFAVYLVRNKLASLLDIKHQFKHMNIAMTSWYSNQANIASYFDMMIDSDLQDEIAGENKNYTADILYHIYNEAETLAGPEGRRIKNLRAEGDSTIYLSKEEILKQIEEGRLSIVEHPGGYCTNPSCDRICDMTVCQYKVVTIEKARSLIPIKEKLIAKYNSLVASGIDMPNVISKIYYEIRSIEKVLSEHSIDYEIFNEKEFNI</sequence>
<dbReference type="InterPro" id="IPR011010">
    <property type="entry name" value="DNA_brk_join_enz"/>
</dbReference>
<dbReference type="Gene3D" id="1.10.443.10">
    <property type="entry name" value="Intergrase catalytic core"/>
    <property type="match status" value="1"/>
</dbReference>
<evidence type="ECO:0000313" key="3">
    <source>
        <dbReference type="Proteomes" id="UP000236745"/>
    </source>
</evidence>
<dbReference type="GO" id="GO:0003677">
    <property type="term" value="F:DNA binding"/>
    <property type="evidence" value="ECO:0007669"/>
    <property type="project" value="InterPro"/>
</dbReference>
<keyword evidence="3" id="KW-1185">Reference proteome</keyword>
<dbReference type="Proteomes" id="UP000236745">
    <property type="component" value="Unassembled WGS sequence"/>
</dbReference>
<dbReference type="RefSeq" id="WP_104002104.1">
    <property type="nucleotide sequence ID" value="NZ_FNVQ01000001.1"/>
</dbReference>
<dbReference type="GO" id="GO:0006310">
    <property type="term" value="P:DNA recombination"/>
    <property type="evidence" value="ECO:0007669"/>
    <property type="project" value="UniProtKB-KW"/>
</dbReference>
<dbReference type="SUPFAM" id="SSF56349">
    <property type="entry name" value="DNA breaking-rejoining enzymes"/>
    <property type="match status" value="1"/>
</dbReference>
<dbReference type="GO" id="GO:0015074">
    <property type="term" value="P:DNA integration"/>
    <property type="evidence" value="ECO:0007669"/>
    <property type="project" value="InterPro"/>
</dbReference>
<name>A0A1H5WVJ3_9GAMM</name>
<proteinExistence type="predicted"/>
<dbReference type="EMBL" id="FNVQ01000001">
    <property type="protein sequence ID" value="SEG03511.1"/>
    <property type="molecule type" value="Genomic_DNA"/>
</dbReference>
<dbReference type="InterPro" id="IPR013762">
    <property type="entry name" value="Integrase-like_cat_sf"/>
</dbReference>
<protein>
    <recommendedName>
        <fullName evidence="4">Phage integrase family protein</fullName>
    </recommendedName>
</protein>
<dbReference type="AlphaFoldDB" id="A0A1H5WVJ3"/>
<evidence type="ECO:0000313" key="2">
    <source>
        <dbReference type="EMBL" id="SEG03511.1"/>
    </source>
</evidence>